<dbReference type="Gene3D" id="1.10.2080.10">
    <property type="entry name" value="Insect odorant-binding protein A10/Ejaculatory bulb-specific protein 3"/>
    <property type="match status" value="1"/>
</dbReference>
<dbReference type="InterPro" id="IPR005055">
    <property type="entry name" value="A10/PebIII"/>
</dbReference>
<dbReference type="PANTHER" id="PTHR11257:SF13">
    <property type="entry name" value="GEO07322P1"/>
    <property type="match status" value="1"/>
</dbReference>
<gene>
    <name evidence="2" type="primary">CSP1</name>
</gene>
<evidence type="ECO:0000313" key="2">
    <source>
        <dbReference type="EMBL" id="QRF70947.1"/>
    </source>
</evidence>
<dbReference type="InterPro" id="IPR036682">
    <property type="entry name" value="OS_D_A10/PebIII_sf"/>
</dbReference>
<reference evidence="2" key="1">
    <citation type="journal article" name="PLoS ONE">
        <title>Identification of chemosensory genes from the antennal transcriptome of Semiothisa cinerearia.</title>
        <authorList>
            <person name="Liu P."/>
            <person name="Zhang X."/>
            <person name="Meng R."/>
            <person name="Liu C."/>
            <person name="Li M."/>
            <person name="Zhang T."/>
        </authorList>
    </citation>
    <scope>NUCLEOTIDE SEQUENCE</scope>
</reference>
<keyword evidence="1" id="KW-0732">Signal</keyword>
<dbReference type="AlphaFoldDB" id="A0A889XL47"/>
<protein>
    <submittedName>
        <fullName evidence="2">Chemosensory protein</fullName>
    </submittedName>
</protein>
<feature type="chain" id="PRO_5032661904" evidence="1">
    <location>
        <begin position="16"/>
        <end position="125"/>
    </location>
</feature>
<dbReference type="SUPFAM" id="SSF100910">
    <property type="entry name" value="Chemosensory protein Csp2"/>
    <property type="match status" value="1"/>
</dbReference>
<proteinExistence type="evidence at transcript level"/>
<organism evidence="2">
    <name type="scientific">Semiothisa cinerearia</name>
    <dbReference type="NCBI Taxonomy" id="2249628"/>
    <lineage>
        <taxon>Eukaryota</taxon>
        <taxon>Metazoa</taxon>
        <taxon>Ecdysozoa</taxon>
        <taxon>Arthropoda</taxon>
        <taxon>Hexapoda</taxon>
        <taxon>Insecta</taxon>
        <taxon>Pterygota</taxon>
        <taxon>Neoptera</taxon>
        <taxon>Endopterygota</taxon>
        <taxon>Lepidoptera</taxon>
        <taxon>Glossata</taxon>
        <taxon>Ditrysia</taxon>
        <taxon>Geometroidea</taxon>
        <taxon>Geometridae</taxon>
        <taxon>Ennominae</taxon>
        <taxon>Semiothisa</taxon>
    </lineage>
</organism>
<dbReference type="PANTHER" id="PTHR11257">
    <property type="entry name" value="CHEMOSENSORY PROTEIN-RELATED"/>
    <property type="match status" value="1"/>
</dbReference>
<feature type="signal peptide" evidence="1">
    <location>
        <begin position="1"/>
        <end position="15"/>
    </location>
</feature>
<sequence length="125" mass="14175">MKLLILLVLVAVAAAAPNDNHYDPKYDNFNIQELLDNRRLLCAYAKCFTGEGKCTAEGHDFKKWIPEGSKNGCAKCTEKQKKLVAKFISGIQVHCAEEWEKLNKQGDPEGKHQDELKTFLDEYSE</sequence>
<dbReference type="EMBL" id="MT380357">
    <property type="protein sequence ID" value="QRF70947.1"/>
    <property type="molecule type" value="mRNA"/>
</dbReference>
<accession>A0A889XL47</accession>
<name>A0A889XL47_9NEOP</name>
<evidence type="ECO:0000256" key="1">
    <source>
        <dbReference type="SAM" id="SignalP"/>
    </source>
</evidence>
<dbReference type="Pfam" id="PF03392">
    <property type="entry name" value="OS-D"/>
    <property type="match status" value="1"/>
</dbReference>